<gene>
    <name evidence="4" type="ORF">RB653_004718</name>
</gene>
<dbReference type="GO" id="GO:0007064">
    <property type="term" value="P:mitotic sister chromatid cohesion"/>
    <property type="evidence" value="ECO:0007669"/>
    <property type="project" value="TreeGrafter"/>
</dbReference>
<accession>A0AAN7UJU8</accession>
<dbReference type="Gene3D" id="3.40.630.30">
    <property type="match status" value="1"/>
</dbReference>
<keyword evidence="2" id="KW-0012">Acyltransferase</keyword>
<name>A0AAN7UJU8_9MYCE</name>
<dbReference type="Proteomes" id="UP001344447">
    <property type="component" value="Unassembled WGS sequence"/>
</dbReference>
<dbReference type="AlphaFoldDB" id="A0AAN7UJU8"/>
<dbReference type="InterPro" id="IPR051556">
    <property type="entry name" value="N-term/lysine_N-AcTrnsfr"/>
</dbReference>
<dbReference type="PANTHER" id="PTHR42919">
    <property type="entry name" value="N-ALPHA-ACETYLTRANSFERASE"/>
    <property type="match status" value="1"/>
</dbReference>
<evidence type="ECO:0000259" key="3">
    <source>
        <dbReference type="PROSITE" id="PS51186"/>
    </source>
</evidence>
<evidence type="ECO:0000256" key="2">
    <source>
        <dbReference type="ARBA" id="ARBA00023315"/>
    </source>
</evidence>
<organism evidence="4 5">
    <name type="scientific">Dictyostelium firmibasis</name>
    <dbReference type="NCBI Taxonomy" id="79012"/>
    <lineage>
        <taxon>Eukaryota</taxon>
        <taxon>Amoebozoa</taxon>
        <taxon>Evosea</taxon>
        <taxon>Eumycetozoa</taxon>
        <taxon>Dictyostelia</taxon>
        <taxon>Dictyosteliales</taxon>
        <taxon>Dictyosteliaceae</taxon>
        <taxon>Dictyostelium</taxon>
    </lineage>
</organism>
<dbReference type="Pfam" id="PF00583">
    <property type="entry name" value="Acetyltransf_1"/>
    <property type="match status" value="1"/>
</dbReference>
<dbReference type="PROSITE" id="PS51186">
    <property type="entry name" value="GNAT"/>
    <property type="match status" value="1"/>
</dbReference>
<dbReference type="PANTHER" id="PTHR42919:SF8">
    <property type="entry name" value="N-ALPHA-ACETYLTRANSFERASE 50"/>
    <property type="match status" value="1"/>
</dbReference>
<feature type="domain" description="N-acetyltransferase" evidence="3">
    <location>
        <begin position="6"/>
        <end position="156"/>
    </location>
</feature>
<dbReference type="GO" id="GO:0016747">
    <property type="term" value="F:acyltransferase activity, transferring groups other than amino-acyl groups"/>
    <property type="evidence" value="ECO:0007669"/>
    <property type="project" value="InterPro"/>
</dbReference>
<dbReference type="SUPFAM" id="SSF55729">
    <property type="entry name" value="Acyl-CoA N-acyltransferases (Nat)"/>
    <property type="match status" value="1"/>
</dbReference>
<comment type="caution">
    <text evidence="4">The sequence shown here is derived from an EMBL/GenBank/DDBJ whole genome shotgun (WGS) entry which is preliminary data.</text>
</comment>
<proteinExistence type="predicted"/>
<evidence type="ECO:0000313" key="5">
    <source>
        <dbReference type="Proteomes" id="UP001344447"/>
    </source>
</evidence>
<dbReference type="GO" id="GO:0031415">
    <property type="term" value="C:NatA complex"/>
    <property type="evidence" value="ECO:0007669"/>
    <property type="project" value="TreeGrafter"/>
</dbReference>
<evidence type="ECO:0000256" key="1">
    <source>
        <dbReference type="ARBA" id="ARBA00022679"/>
    </source>
</evidence>
<keyword evidence="5" id="KW-1185">Reference proteome</keyword>
<dbReference type="CDD" id="cd04301">
    <property type="entry name" value="NAT_SF"/>
    <property type="match status" value="1"/>
</dbReference>
<dbReference type="InterPro" id="IPR016181">
    <property type="entry name" value="Acyl_CoA_acyltransferase"/>
</dbReference>
<dbReference type="EMBL" id="JAVFKY010000001">
    <property type="protein sequence ID" value="KAK5583128.1"/>
    <property type="molecule type" value="Genomic_DNA"/>
</dbReference>
<dbReference type="InterPro" id="IPR000182">
    <property type="entry name" value="GNAT_dom"/>
</dbReference>
<reference evidence="4 5" key="1">
    <citation type="submission" date="2023-11" db="EMBL/GenBank/DDBJ databases">
        <title>Dfirmibasis_genome.</title>
        <authorList>
            <person name="Edelbroek B."/>
            <person name="Kjellin J."/>
            <person name="Jerlstrom-Hultqvist J."/>
            <person name="Soderbom F."/>
        </authorList>
    </citation>
    <scope>NUCLEOTIDE SEQUENCE [LARGE SCALE GENOMIC DNA]</scope>
    <source>
        <strain evidence="4 5">TNS-C-14</strain>
    </source>
</reference>
<protein>
    <recommendedName>
        <fullName evidence="3">N-acetyltransferase domain-containing protein</fullName>
    </recommendedName>
</protein>
<evidence type="ECO:0000313" key="4">
    <source>
        <dbReference type="EMBL" id="KAK5583128.1"/>
    </source>
</evidence>
<dbReference type="FunFam" id="3.40.630.30:FF:000006">
    <property type="entry name" value="Putative n-alpha-acetyltransferase 50"/>
    <property type="match status" value="1"/>
</dbReference>
<keyword evidence="1" id="KW-0808">Transferase</keyword>
<sequence length="170" mass="19435">MGKNLIELGDLTDKNIGQLVLLNNTTLPVTYEEKFYSKLLSTGFVSKLAFFNDIMVGAVSCRIDQSQVEGELPSLYIMTFCVLAQYRNLGIGRKLLEFIEDLCKTDKYDKISLHVQVGSDAIDFYKKFGFTIESTINNYYRNIQPADCYVMSKKMTSTDEEKKEDNTKQE</sequence>